<dbReference type="AlphaFoldDB" id="A0A5B7CNN1"/>
<reference evidence="2 3" key="1">
    <citation type="submission" date="2019-05" db="EMBL/GenBank/DDBJ databases">
        <title>Another draft genome of Portunus trituberculatus and its Hox gene families provides insights of decapod evolution.</title>
        <authorList>
            <person name="Jeong J.-H."/>
            <person name="Song I."/>
            <person name="Kim S."/>
            <person name="Choi T."/>
            <person name="Kim D."/>
            <person name="Ryu S."/>
            <person name="Kim W."/>
        </authorList>
    </citation>
    <scope>NUCLEOTIDE SEQUENCE [LARGE SCALE GENOMIC DNA]</scope>
    <source>
        <tissue evidence="2">Muscle</tissue>
    </source>
</reference>
<evidence type="ECO:0000256" key="1">
    <source>
        <dbReference type="SAM" id="MobiDB-lite"/>
    </source>
</evidence>
<proteinExistence type="predicted"/>
<feature type="region of interest" description="Disordered" evidence="1">
    <location>
        <begin position="52"/>
        <end position="77"/>
    </location>
</feature>
<feature type="region of interest" description="Disordered" evidence="1">
    <location>
        <begin position="1"/>
        <end position="30"/>
    </location>
</feature>
<organism evidence="2 3">
    <name type="scientific">Portunus trituberculatus</name>
    <name type="common">Swimming crab</name>
    <name type="synonym">Neptunus trituberculatus</name>
    <dbReference type="NCBI Taxonomy" id="210409"/>
    <lineage>
        <taxon>Eukaryota</taxon>
        <taxon>Metazoa</taxon>
        <taxon>Ecdysozoa</taxon>
        <taxon>Arthropoda</taxon>
        <taxon>Crustacea</taxon>
        <taxon>Multicrustacea</taxon>
        <taxon>Malacostraca</taxon>
        <taxon>Eumalacostraca</taxon>
        <taxon>Eucarida</taxon>
        <taxon>Decapoda</taxon>
        <taxon>Pleocyemata</taxon>
        <taxon>Brachyura</taxon>
        <taxon>Eubrachyura</taxon>
        <taxon>Portunoidea</taxon>
        <taxon>Portunidae</taxon>
        <taxon>Portuninae</taxon>
        <taxon>Portunus</taxon>
    </lineage>
</organism>
<dbReference type="Proteomes" id="UP000324222">
    <property type="component" value="Unassembled WGS sequence"/>
</dbReference>
<protein>
    <submittedName>
        <fullName evidence="2">Uncharacterized protein</fullName>
    </submittedName>
</protein>
<gene>
    <name evidence="2" type="ORF">E2C01_001878</name>
</gene>
<keyword evidence="3" id="KW-1185">Reference proteome</keyword>
<comment type="caution">
    <text evidence="2">The sequence shown here is derived from an EMBL/GenBank/DDBJ whole genome shotgun (WGS) entry which is preliminary data.</text>
</comment>
<accession>A0A5B7CNN1</accession>
<sequence>MQDQQKPILYILSSTSSLPPAPPFSSSKEGLGQRVTPLHLLVMAADPAACKKLVGGDGHPDRDRPPPCSLSANSTHE</sequence>
<name>A0A5B7CNN1_PORTR</name>
<dbReference type="EMBL" id="VSRR010000061">
    <property type="protein sequence ID" value="MPC09273.1"/>
    <property type="molecule type" value="Genomic_DNA"/>
</dbReference>
<evidence type="ECO:0000313" key="2">
    <source>
        <dbReference type="EMBL" id="MPC09273.1"/>
    </source>
</evidence>
<evidence type="ECO:0000313" key="3">
    <source>
        <dbReference type="Proteomes" id="UP000324222"/>
    </source>
</evidence>